<keyword evidence="1" id="KW-0812">Transmembrane</keyword>
<proteinExistence type="predicted"/>
<dbReference type="PANTHER" id="PTHR32444">
    <property type="entry name" value="BULB-TYPE LECTIN DOMAIN-CONTAINING PROTEIN"/>
    <property type="match status" value="1"/>
</dbReference>
<protein>
    <submittedName>
        <fullName evidence="2">S-locus glycoprotein domain-containing protein</fullName>
    </submittedName>
</protein>
<dbReference type="OrthoDB" id="1740133at2759"/>
<sequence length="112" mass="12103">MASSELVAQSVFRKEGGTNIKVILIGVIPGVLMIGLGVFLNVGESHTESMELPLFSFSRVAKATALFSPDNKLGEGGFGAVYKASKEFVLSQFYKTYISRSKYNILGEGVFD</sequence>
<keyword evidence="3" id="KW-1185">Reference proteome</keyword>
<dbReference type="STRING" id="35608.A0A2U1N7T7"/>
<dbReference type="PANTHER" id="PTHR32444:SF183">
    <property type="entry name" value="APPLE DOMAIN-CONTAINING PROTEIN"/>
    <property type="match status" value="1"/>
</dbReference>
<keyword evidence="1" id="KW-1133">Transmembrane helix</keyword>
<organism evidence="2 3">
    <name type="scientific">Artemisia annua</name>
    <name type="common">Sweet wormwood</name>
    <dbReference type="NCBI Taxonomy" id="35608"/>
    <lineage>
        <taxon>Eukaryota</taxon>
        <taxon>Viridiplantae</taxon>
        <taxon>Streptophyta</taxon>
        <taxon>Embryophyta</taxon>
        <taxon>Tracheophyta</taxon>
        <taxon>Spermatophyta</taxon>
        <taxon>Magnoliopsida</taxon>
        <taxon>eudicotyledons</taxon>
        <taxon>Gunneridae</taxon>
        <taxon>Pentapetalae</taxon>
        <taxon>asterids</taxon>
        <taxon>campanulids</taxon>
        <taxon>Asterales</taxon>
        <taxon>Asteraceae</taxon>
        <taxon>Asteroideae</taxon>
        <taxon>Anthemideae</taxon>
        <taxon>Artemisiinae</taxon>
        <taxon>Artemisia</taxon>
    </lineage>
</organism>
<dbReference type="AlphaFoldDB" id="A0A2U1N7T7"/>
<dbReference type="InterPro" id="IPR011009">
    <property type="entry name" value="Kinase-like_dom_sf"/>
</dbReference>
<name>A0A2U1N7T7_ARTAN</name>
<feature type="transmembrane region" description="Helical" evidence="1">
    <location>
        <begin position="20"/>
        <end position="42"/>
    </location>
</feature>
<keyword evidence="1" id="KW-0472">Membrane</keyword>
<comment type="caution">
    <text evidence="2">The sequence shown here is derived from an EMBL/GenBank/DDBJ whole genome shotgun (WGS) entry which is preliminary data.</text>
</comment>
<dbReference type="Proteomes" id="UP000245207">
    <property type="component" value="Unassembled WGS sequence"/>
</dbReference>
<reference evidence="2 3" key="1">
    <citation type="journal article" date="2018" name="Mol. Plant">
        <title>The genome of Artemisia annua provides insight into the evolution of Asteraceae family and artemisinin biosynthesis.</title>
        <authorList>
            <person name="Shen Q."/>
            <person name="Zhang L."/>
            <person name="Liao Z."/>
            <person name="Wang S."/>
            <person name="Yan T."/>
            <person name="Shi P."/>
            <person name="Liu M."/>
            <person name="Fu X."/>
            <person name="Pan Q."/>
            <person name="Wang Y."/>
            <person name="Lv Z."/>
            <person name="Lu X."/>
            <person name="Zhang F."/>
            <person name="Jiang W."/>
            <person name="Ma Y."/>
            <person name="Chen M."/>
            <person name="Hao X."/>
            <person name="Li L."/>
            <person name="Tang Y."/>
            <person name="Lv G."/>
            <person name="Zhou Y."/>
            <person name="Sun X."/>
            <person name="Brodelius P.E."/>
            <person name="Rose J.K.C."/>
            <person name="Tang K."/>
        </authorList>
    </citation>
    <scope>NUCLEOTIDE SEQUENCE [LARGE SCALE GENOMIC DNA]</scope>
    <source>
        <strain evidence="3">cv. Huhao1</strain>
        <tissue evidence="2">Leaf</tissue>
    </source>
</reference>
<dbReference type="Gene3D" id="3.30.200.20">
    <property type="entry name" value="Phosphorylase Kinase, domain 1"/>
    <property type="match status" value="1"/>
</dbReference>
<evidence type="ECO:0000256" key="1">
    <source>
        <dbReference type="SAM" id="Phobius"/>
    </source>
</evidence>
<dbReference type="SUPFAM" id="SSF56112">
    <property type="entry name" value="Protein kinase-like (PK-like)"/>
    <property type="match status" value="1"/>
</dbReference>
<dbReference type="EMBL" id="PKPP01003417">
    <property type="protein sequence ID" value="PWA69542.1"/>
    <property type="molecule type" value="Genomic_DNA"/>
</dbReference>
<evidence type="ECO:0000313" key="3">
    <source>
        <dbReference type="Proteomes" id="UP000245207"/>
    </source>
</evidence>
<gene>
    <name evidence="2" type="ORF">CTI12_AA297090</name>
</gene>
<accession>A0A2U1N7T7</accession>
<evidence type="ECO:0000313" key="2">
    <source>
        <dbReference type="EMBL" id="PWA69542.1"/>
    </source>
</evidence>